<organism evidence="1">
    <name type="scientific">Darwinula stevensoni</name>
    <dbReference type="NCBI Taxonomy" id="69355"/>
    <lineage>
        <taxon>Eukaryota</taxon>
        <taxon>Metazoa</taxon>
        <taxon>Ecdysozoa</taxon>
        <taxon>Arthropoda</taxon>
        <taxon>Crustacea</taxon>
        <taxon>Oligostraca</taxon>
        <taxon>Ostracoda</taxon>
        <taxon>Podocopa</taxon>
        <taxon>Podocopida</taxon>
        <taxon>Darwinulocopina</taxon>
        <taxon>Darwinuloidea</taxon>
        <taxon>Darwinulidae</taxon>
        <taxon>Darwinula</taxon>
    </lineage>
</organism>
<protein>
    <recommendedName>
        <fullName evidence="3">Transcription factor 25</fullName>
    </recommendedName>
</protein>
<sequence length="561" mass="63617">MSRALRKLRGDFQVSDAPVLTHSESEEEVYGDAMKNNPFELGENEIDETVESLQAFMLHNQQMGAESVLQSSSPVAQKPLLYIDLRKLDSEAEMQKLLREKSSSLRIRKEKGDRRRVSRNQHHNHPKTVLVTAKPGWPFIRKSGVSMVLLSKEGNVSNFKYEHSKMYQEIQFAFLDAVESLNPDQIKLVGYPAPQLCLLAKLSQMMKDSCMGDTQQVCKLSRCLPVVGLQCLLQGRVIKLRRTTGAWLVFQAFISFLEATVPIIGSALGHSVRAKRGIDVGDGIGCLLLDSEVIKKKQANLLLSKRDLVAEHPYHLDALLQLSEMFHFAENYGTAVDLIERALFFCESAFHPLFRIASGTCRLSYRYPENRALFIALFKQSEYVAGRGCPRTGLEYAKILLSLDPDEDPLAVLLYIDTLAIQSKEFEYLLEMNGLWETSRNLSQLPNFAFSVPLAQYHLNRDEADTALQEAILRFPAFVSLLMDKCGIQSDRVTSQHPHFSQQHSDGLMKLIKLYVARSYKIWKLPEVLRWLEENMSVVIGRLKSLEIAGERDSGQNPFKF</sequence>
<dbReference type="Pfam" id="PF04910">
    <property type="entry name" value="Tcf25"/>
    <property type="match status" value="1"/>
</dbReference>
<dbReference type="PANTHER" id="PTHR22684:SF0">
    <property type="entry name" value="RIBOSOME QUALITY CONTROL COMPLEX SUBUNIT TCF25"/>
    <property type="match status" value="1"/>
</dbReference>
<proteinExistence type="predicted"/>
<evidence type="ECO:0000313" key="2">
    <source>
        <dbReference type="Proteomes" id="UP000677054"/>
    </source>
</evidence>
<accession>A0A7R8X2I0</accession>
<dbReference type="GO" id="GO:1990112">
    <property type="term" value="C:RQC complex"/>
    <property type="evidence" value="ECO:0007669"/>
    <property type="project" value="TreeGrafter"/>
</dbReference>
<evidence type="ECO:0000313" key="1">
    <source>
        <dbReference type="EMBL" id="CAD7241479.1"/>
    </source>
</evidence>
<dbReference type="Proteomes" id="UP000677054">
    <property type="component" value="Unassembled WGS sequence"/>
</dbReference>
<keyword evidence="2" id="KW-1185">Reference proteome</keyword>
<dbReference type="InterPro" id="IPR006994">
    <property type="entry name" value="TCF25/Rqc1"/>
</dbReference>
<dbReference type="OrthoDB" id="205993at2759"/>
<gene>
    <name evidence="1" type="ORF">DSTB1V02_LOCUS1467</name>
</gene>
<reference evidence="1" key="1">
    <citation type="submission" date="2020-11" db="EMBL/GenBank/DDBJ databases">
        <authorList>
            <person name="Tran Van P."/>
        </authorList>
    </citation>
    <scope>NUCLEOTIDE SEQUENCE</scope>
</reference>
<name>A0A7R8X2I0_9CRUS</name>
<evidence type="ECO:0008006" key="3">
    <source>
        <dbReference type="Google" id="ProtNLM"/>
    </source>
</evidence>
<dbReference type="PANTHER" id="PTHR22684">
    <property type="entry name" value="NULP1-RELATED"/>
    <property type="match status" value="1"/>
</dbReference>
<dbReference type="EMBL" id="LR899655">
    <property type="protein sequence ID" value="CAD7241479.1"/>
    <property type="molecule type" value="Genomic_DNA"/>
</dbReference>
<dbReference type="AlphaFoldDB" id="A0A7R8X2I0"/>
<dbReference type="EMBL" id="CAJPEV010000138">
    <property type="protein sequence ID" value="CAG0881240.1"/>
    <property type="molecule type" value="Genomic_DNA"/>
</dbReference>